<dbReference type="CDD" id="cd00085">
    <property type="entry name" value="HNHc"/>
    <property type="match status" value="1"/>
</dbReference>
<dbReference type="Pfam" id="PF01844">
    <property type="entry name" value="HNH"/>
    <property type="match status" value="1"/>
</dbReference>
<organism evidence="2 3">
    <name type="scientific">Salmonella phage Melville</name>
    <dbReference type="NCBI Taxonomy" id="2041413"/>
    <lineage>
        <taxon>Viruses</taxon>
        <taxon>Duplodnaviria</taxon>
        <taxon>Heunggongvirae</taxon>
        <taxon>Uroviricota</taxon>
        <taxon>Caudoviricetes</taxon>
        <taxon>Pantevenvirales</taxon>
        <taxon>Straboviridae</taxon>
        <taxon>Tevenvirinae</taxon>
        <taxon>Gelderlandvirus</taxon>
        <taxon>Gelderlandvirus melville</taxon>
    </lineage>
</organism>
<evidence type="ECO:0000313" key="2">
    <source>
        <dbReference type="EMBL" id="ATN93013.1"/>
    </source>
</evidence>
<dbReference type="GO" id="GO:0004519">
    <property type="term" value="F:endonuclease activity"/>
    <property type="evidence" value="ECO:0007669"/>
    <property type="project" value="UniProtKB-KW"/>
</dbReference>
<reference evidence="3" key="1">
    <citation type="submission" date="2017-09" db="EMBL/GenBank/DDBJ databases">
        <title>The complete genome of Salmonella phage Melville.</title>
        <authorList>
            <person name="Zhang K."/>
            <person name="Xie Y."/>
            <person name="Liu M."/>
            <person name="Gill J."/>
        </authorList>
    </citation>
    <scope>NUCLEOTIDE SEQUENCE [LARGE SCALE GENOMIC DNA]</scope>
</reference>
<keyword evidence="3" id="KW-1185">Reference proteome</keyword>
<dbReference type="EMBL" id="MF957259">
    <property type="protein sequence ID" value="ATN93013.1"/>
    <property type="molecule type" value="Genomic_DNA"/>
</dbReference>
<sequence>MNYNFEYESLINAAKSSTYNFEYTESHHIIPKCMGGTNDKSNLVNLSSKDHYIAHWLLTKMYPENSALKYALWRMTTRMHLNSVELNSKEYSKNREIFVKEKSKEMKEYFKNPENLKAHSNTMKKVYSNNKVIENCSKAQKLSYHNNPEIRERISASLKKWHSSIEAKDIQRKIKRTHPIWSEPLFSKLFDLWESFENPKCGKFKTIAIANGFPITSYQKIIDYFNCIKKNSIK</sequence>
<keyword evidence="2" id="KW-0378">Hydrolase</keyword>
<keyword evidence="2" id="KW-0540">Nuclease</keyword>
<protein>
    <submittedName>
        <fullName evidence="2">MobD-like homing endonuclease</fullName>
    </submittedName>
</protein>
<evidence type="ECO:0000259" key="1">
    <source>
        <dbReference type="Pfam" id="PF01844"/>
    </source>
</evidence>
<dbReference type="InterPro" id="IPR003615">
    <property type="entry name" value="HNH_nuc"/>
</dbReference>
<keyword evidence="2" id="KW-0255">Endonuclease</keyword>
<feature type="domain" description="HNH" evidence="1">
    <location>
        <begin position="22"/>
        <end position="51"/>
    </location>
</feature>
<accession>A0A2D1GM39</accession>
<dbReference type="GO" id="GO:0003676">
    <property type="term" value="F:nucleic acid binding"/>
    <property type="evidence" value="ECO:0007669"/>
    <property type="project" value="InterPro"/>
</dbReference>
<dbReference type="Proteomes" id="UP000231463">
    <property type="component" value="Segment"/>
</dbReference>
<dbReference type="InterPro" id="IPR002711">
    <property type="entry name" value="HNH"/>
</dbReference>
<name>A0A2D1GM39_9CAUD</name>
<proteinExistence type="predicted"/>
<dbReference type="GO" id="GO:0008270">
    <property type="term" value="F:zinc ion binding"/>
    <property type="evidence" value="ECO:0007669"/>
    <property type="project" value="InterPro"/>
</dbReference>
<gene>
    <name evidence="2" type="ORF">CPT_Melville_039</name>
</gene>
<evidence type="ECO:0000313" key="3">
    <source>
        <dbReference type="Proteomes" id="UP000231463"/>
    </source>
</evidence>